<evidence type="ECO:0000259" key="4">
    <source>
        <dbReference type="PROSITE" id="PS01124"/>
    </source>
</evidence>
<name>A0A4Z0L6W4_9FLAO</name>
<protein>
    <submittedName>
        <fullName evidence="5">AraC family transcriptional regulator</fullName>
    </submittedName>
</protein>
<dbReference type="GO" id="GO:0043565">
    <property type="term" value="F:sequence-specific DNA binding"/>
    <property type="evidence" value="ECO:0007669"/>
    <property type="project" value="InterPro"/>
</dbReference>
<proteinExistence type="predicted"/>
<comment type="caution">
    <text evidence="5">The sequence shown here is derived from an EMBL/GenBank/DDBJ whole genome shotgun (WGS) entry which is preliminary data.</text>
</comment>
<dbReference type="Gene3D" id="1.10.10.60">
    <property type="entry name" value="Homeodomain-like"/>
    <property type="match status" value="1"/>
</dbReference>
<evidence type="ECO:0000256" key="2">
    <source>
        <dbReference type="ARBA" id="ARBA00023125"/>
    </source>
</evidence>
<dbReference type="InterPro" id="IPR054015">
    <property type="entry name" value="ExsA-like_N"/>
</dbReference>
<gene>
    <name evidence="5" type="ORF">E4635_09960</name>
</gene>
<dbReference type="PANTHER" id="PTHR43280">
    <property type="entry name" value="ARAC-FAMILY TRANSCRIPTIONAL REGULATOR"/>
    <property type="match status" value="1"/>
</dbReference>
<dbReference type="PROSITE" id="PS01124">
    <property type="entry name" value="HTH_ARAC_FAMILY_2"/>
    <property type="match status" value="1"/>
</dbReference>
<evidence type="ECO:0000256" key="1">
    <source>
        <dbReference type="ARBA" id="ARBA00023015"/>
    </source>
</evidence>
<reference evidence="5 6" key="1">
    <citation type="submission" date="2019-04" db="EMBL/GenBank/DDBJ databases">
        <title>Flavobacterium sp. strain DS2-A Genome sequencing and assembly.</title>
        <authorList>
            <person name="Kim I."/>
        </authorList>
    </citation>
    <scope>NUCLEOTIDE SEQUENCE [LARGE SCALE GENOMIC DNA]</scope>
    <source>
        <strain evidence="5 6">DS2-A</strain>
    </source>
</reference>
<dbReference type="PANTHER" id="PTHR43280:SF2">
    <property type="entry name" value="HTH-TYPE TRANSCRIPTIONAL REGULATOR EXSA"/>
    <property type="match status" value="1"/>
</dbReference>
<organism evidence="5 6">
    <name type="scientific">Flavobacterium humi</name>
    <dbReference type="NCBI Taxonomy" id="2562683"/>
    <lineage>
        <taxon>Bacteria</taxon>
        <taxon>Pseudomonadati</taxon>
        <taxon>Bacteroidota</taxon>
        <taxon>Flavobacteriia</taxon>
        <taxon>Flavobacteriales</taxon>
        <taxon>Flavobacteriaceae</taxon>
        <taxon>Flavobacterium</taxon>
    </lineage>
</organism>
<dbReference type="InterPro" id="IPR009057">
    <property type="entry name" value="Homeodomain-like_sf"/>
</dbReference>
<dbReference type="SUPFAM" id="SSF46689">
    <property type="entry name" value="Homeodomain-like"/>
    <property type="match status" value="2"/>
</dbReference>
<dbReference type="EMBL" id="SRLH01000005">
    <property type="protein sequence ID" value="TGD57509.1"/>
    <property type="molecule type" value="Genomic_DNA"/>
</dbReference>
<dbReference type="Pfam" id="PF12833">
    <property type="entry name" value="HTH_18"/>
    <property type="match status" value="1"/>
</dbReference>
<dbReference type="RefSeq" id="WP_135526500.1">
    <property type="nucleotide sequence ID" value="NZ_SRLH01000005.1"/>
</dbReference>
<dbReference type="InterPro" id="IPR018060">
    <property type="entry name" value="HTH_AraC"/>
</dbReference>
<evidence type="ECO:0000313" key="6">
    <source>
        <dbReference type="Proteomes" id="UP000297407"/>
    </source>
</evidence>
<dbReference type="Pfam" id="PF22200">
    <property type="entry name" value="ExsA_N"/>
    <property type="match status" value="1"/>
</dbReference>
<sequence>MKQYILPHDIMEKGQTGQDVYAFDYLVNTPSTKNQIALTQNVFSFLLEGSKELVHFDKKAKIEKQQFLLIKAGRCLMTENVSEDRNYRSLLFFFDNEILLNFIEKNKIQLKTSSQNSPFFVFDYDHYIRHFVESLIQVTRMPSAFKNQFLQTKTDELLLYLVHKNGTGFLSEFLHTPADASAHFTSVIENNLYNNLSVAELAFLCHASVSSFKRKFEKTYGQSPIKWFQEKRLEHASFLMEHKKLRPSDVYGEMGYESLSSFIQAYKKKFGTTPKQHFI</sequence>
<keyword evidence="6" id="KW-1185">Reference proteome</keyword>
<dbReference type="AlphaFoldDB" id="A0A4Z0L6W4"/>
<keyword evidence="3" id="KW-0804">Transcription</keyword>
<keyword evidence="2" id="KW-0238">DNA-binding</keyword>
<dbReference type="Proteomes" id="UP000297407">
    <property type="component" value="Unassembled WGS sequence"/>
</dbReference>
<keyword evidence="1" id="KW-0805">Transcription regulation</keyword>
<dbReference type="SMART" id="SM00342">
    <property type="entry name" value="HTH_ARAC"/>
    <property type="match status" value="1"/>
</dbReference>
<evidence type="ECO:0000256" key="3">
    <source>
        <dbReference type="ARBA" id="ARBA00023163"/>
    </source>
</evidence>
<dbReference type="OrthoDB" id="4480133at2"/>
<dbReference type="GO" id="GO:0003700">
    <property type="term" value="F:DNA-binding transcription factor activity"/>
    <property type="evidence" value="ECO:0007669"/>
    <property type="project" value="InterPro"/>
</dbReference>
<accession>A0A4Z0L6W4</accession>
<feature type="domain" description="HTH araC/xylS-type" evidence="4">
    <location>
        <begin position="182"/>
        <end position="279"/>
    </location>
</feature>
<evidence type="ECO:0000313" key="5">
    <source>
        <dbReference type="EMBL" id="TGD57509.1"/>
    </source>
</evidence>